<sequence>MIADHPKPGPIPITQMKRCFYGATYLFDEIGKLTFERCEAGAGLYEAGAELRAVSSEFNTELML</sequence>
<accession>A0A4S4BZV8</accession>
<gene>
    <name evidence="1" type="ORF">E6C55_10100</name>
</gene>
<dbReference type="AlphaFoldDB" id="A0A4S4BZV8"/>
<evidence type="ECO:0000313" key="1">
    <source>
        <dbReference type="EMBL" id="THF80825.1"/>
    </source>
</evidence>
<reference evidence="1 2" key="1">
    <citation type="submission" date="2019-04" db="EMBL/GenBank/DDBJ databases">
        <title>Cohnella sp. nov. isolated from preserved vegetables.</title>
        <authorList>
            <person name="Lin S.-Y."/>
            <person name="Hung M.-H."/>
            <person name="Young C.-C."/>
        </authorList>
    </citation>
    <scope>NUCLEOTIDE SEQUENCE [LARGE SCALE GENOMIC DNA]</scope>
    <source>
        <strain evidence="1 2">CC-MHH1044</strain>
    </source>
</reference>
<protein>
    <submittedName>
        <fullName evidence="1">Uncharacterized protein</fullName>
    </submittedName>
</protein>
<name>A0A4S4BZV8_9BACL</name>
<proteinExistence type="predicted"/>
<evidence type="ECO:0000313" key="2">
    <source>
        <dbReference type="Proteomes" id="UP000310636"/>
    </source>
</evidence>
<dbReference type="Proteomes" id="UP000310636">
    <property type="component" value="Unassembled WGS sequence"/>
</dbReference>
<organism evidence="1 2">
    <name type="scientific">Cohnella fermenti</name>
    <dbReference type="NCBI Taxonomy" id="2565925"/>
    <lineage>
        <taxon>Bacteria</taxon>
        <taxon>Bacillati</taxon>
        <taxon>Bacillota</taxon>
        <taxon>Bacilli</taxon>
        <taxon>Bacillales</taxon>
        <taxon>Paenibacillaceae</taxon>
        <taxon>Cohnella</taxon>
    </lineage>
</organism>
<comment type="caution">
    <text evidence="1">The sequence shown here is derived from an EMBL/GenBank/DDBJ whole genome shotgun (WGS) entry which is preliminary data.</text>
</comment>
<dbReference type="EMBL" id="SSOB01000010">
    <property type="protein sequence ID" value="THF80825.1"/>
    <property type="molecule type" value="Genomic_DNA"/>
</dbReference>
<keyword evidence="2" id="KW-1185">Reference proteome</keyword>